<name>A0A0M3AJT4_9SPHN</name>
<dbReference type="PATRIC" id="fig|56193.3.peg.4275"/>
<dbReference type="GO" id="GO:0000976">
    <property type="term" value="F:transcription cis-regulatory region binding"/>
    <property type="evidence" value="ECO:0007669"/>
    <property type="project" value="TreeGrafter"/>
</dbReference>
<dbReference type="PANTHER" id="PTHR30055:SF226">
    <property type="entry name" value="HTH-TYPE TRANSCRIPTIONAL REGULATOR PKSA"/>
    <property type="match status" value="1"/>
</dbReference>
<proteinExistence type="predicted"/>
<organism evidence="4 5">
    <name type="scientific">Sphingobium chungbukense</name>
    <dbReference type="NCBI Taxonomy" id="56193"/>
    <lineage>
        <taxon>Bacteria</taxon>
        <taxon>Pseudomonadati</taxon>
        <taxon>Pseudomonadota</taxon>
        <taxon>Alphaproteobacteria</taxon>
        <taxon>Sphingomonadales</taxon>
        <taxon>Sphingomonadaceae</taxon>
        <taxon>Sphingobium</taxon>
    </lineage>
</organism>
<evidence type="ECO:0000256" key="2">
    <source>
        <dbReference type="PROSITE-ProRule" id="PRU00335"/>
    </source>
</evidence>
<dbReference type="STRING" id="56193.YP76_20345"/>
<evidence type="ECO:0000259" key="3">
    <source>
        <dbReference type="PROSITE" id="PS50977"/>
    </source>
</evidence>
<gene>
    <name evidence="4" type="ORF">YP76_20345</name>
</gene>
<dbReference type="PROSITE" id="PS50977">
    <property type="entry name" value="HTH_TETR_2"/>
    <property type="match status" value="1"/>
</dbReference>
<keyword evidence="5" id="KW-1185">Reference proteome</keyword>
<evidence type="ECO:0000313" key="4">
    <source>
        <dbReference type="EMBL" id="KKW90352.1"/>
    </source>
</evidence>
<comment type="caution">
    <text evidence="4">The sequence shown here is derived from an EMBL/GenBank/DDBJ whole genome shotgun (WGS) entry which is preliminary data.</text>
</comment>
<dbReference type="GO" id="GO:0003700">
    <property type="term" value="F:DNA-binding transcription factor activity"/>
    <property type="evidence" value="ECO:0007669"/>
    <property type="project" value="TreeGrafter"/>
</dbReference>
<protein>
    <recommendedName>
        <fullName evidence="3">HTH tetR-type domain-containing protein</fullName>
    </recommendedName>
</protein>
<dbReference type="AlphaFoldDB" id="A0A0M3AJT4"/>
<dbReference type="EMBL" id="LBIC01000010">
    <property type="protein sequence ID" value="KKW90352.1"/>
    <property type="molecule type" value="Genomic_DNA"/>
</dbReference>
<dbReference type="Proteomes" id="UP000033874">
    <property type="component" value="Unassembled WGS sequence"/>
</dbReference>
<accession>A0A0M3AJT4</accession>
<dbReference type="Pfam" id="PF00440">
    <property type="entry name" value="TetR_N"/>
    <property type="match status" value="1"/>
</dbReference>
<evidence type="ECO:0000256" key="1">
    <source>
        <dbReference type="ARBA" id="ARBA00023125"/>
    </source>
</evidence>
<evidence type="ECO:0000313" key="5">
    <source>
        <dbReference type="Proteomes" id="UP000033874"/>
    </source>
</evidence>
<dbReference type="InterPro" id="IPR050109">
    <property type="entry name" value="HTH-type_TetR-like_transc_reg"/>
</dbReference>
<feature type="DNA-binding region" description="H-T-H motif" evidence="2">
    <location>
        <begin position="39"/>
        <end position="58"/>
    </location>
</feature>
<dbReference type="SUPFAM" id="SSF46689">
    <property type="entry name" value="Homeodomain-like"/>
    <property type="match status" value="1"/>
</dbReference>
<feature type="domain" description="HTH tetR-type" evidence="3">
    <location>
        <begin position="16"/>
        <end position="76"/>
    </location>
</feature>
<sequence length="203" mass="22983">MTKRRYTLGQRAATQEETRRRIVEATVHLHETLGPRGTTISGVAERAQVQRLTVYRHFPDEEALFKACTGHWFAANPIPEPSGWAMEAGYARVNSALSQLYAYYRRTERMWTVTFRDEADVPSLAEPMHRVRAFLDAIRDDLVDHLAPDASTIEPVRVTLGSAVQFLTWQSLARQGQDDATIAELVCDWVRGASRPSTTPSRR</sequence>
<dbReference type="InterPro" id="IPR009057">
    <property type="entry name" value="Homeodomain-like_sf"/>
</dbReference>
<reference evidence="4 5" key="1">
    <citation type="submission" date="2015-04" db="EMBL/GenBank/DDBJ databases">
        <title>Genome sequence of aromatic hydrocarbons-degrading Sphingobium chungbukense DJ77.</title>
        <authorList>
            <person name="Kim Y.-C."/>
            <person name="Chae J.-C."/>
        </authorList>
    </citation>
    <scope>NUCLEOTIDE SEQUENCE [LARGE SCALE GENOMIC DNA]</scope>
    <source>
        <strain evidence="4 5">DJ77</strain>
    </source>
</reference>
<keyword evidence="1 2" id="KW-0238">DNA-binding</keyword>
<dbReference type="InterPro" id="IPR001647">
    <property type="entry name" value="HTH_TetR"/>
</dbReference>
<dbReference type="PANTHER" id="PTHR30055">
    <property type="entry name" value="HTH-TYPE TRANSCRIPTIONAL REGULATOR RUTR"/>
    <property type="match status" value="1"/>
</dbReference>
<dbReference type="Gene3D" id="1.10.357.10">
    <property type="entry name" value="Tetracycline Repressor, domain 2"/>
    <property type="match status" value="1"/>
</dbReference>
<dbReference type="RefSeq" id="WP_046765438.1">
    <property type="nucleotide sequence ID" value="NZ_LBIC01000010.1"/>
</dbReference>